<proteinExistence type="predicted"/>
<sequence length="69" mass="8001">MLYNVSFMLNGVDCANLVDADADMETVKEYFIHEHLNGDKNRFVGISENNESYKPGKPVHKMPNNWKRK</sequence>
<reference evidence="2" key="1">
    <citation type="submission" date="2022-01" db="EMBL/GenBank/DDBJ databases">
        <title>Collection of gut derived symbiotic bacterial strains cultured from healthy donors.</title>
        <authorList>
            <person name="Lin H."/>
            <person name="Kohout C."/>
            <person name="Waligurski E."/>
            <person name="Pamer E.G."/>
        </authorList>
    </citation>
    <scope>NUCLEOTIDE SEQUENCE</scope>
    <source>
        <strain evidence="2">DFI.5.49</strain>
    </source>
</reference>
<comment type="caution">
    <text evidence="2">The sequence shown here is derived from an EMBL/GenBank/DDBJ whole genome shotgun (WGS) entry which is preliminary data.</text>
</comment>
<gene>
    <name evidence="2" type="ORF">L0N21_16750</name>
</gene>
<dbReference type="AlphaFoldDB" id="A0AAE3JYL5"/>
<dbReference type="RefSeq" id="WP_117802142.1">
    <property type="nucleotide sequence ID" value="NZ_JAAITR010000007.1"/>
</dbReference>
<evidence type="ECO:0000256" key="1">
    <source>
        <dbReference type="SAM" id="MobiDB-lite"/>
    </source>
</evidence>
<protein>
    <submittedName>
        <fullName evidence="2">Uncharacterized protein</fullName>
    </submittedName>
</protein>
<evidence type="ECO:0000313" key="3">
    <source>
        <dbReference type="Proteomes" id="UP001199915"/>
    </source>
</evidence>
<feature type="region of interest" description="Disordered" evidence="1">
    <location>
        <begin position="48"/>
        <end position="69"/>
    </location>
</feature>
<name>A0AAE3JYL5_9FIRM</name>
<dbReference type="GeneID" id="79855340"/>
<accession>A0AAE3JYL5</accession>
<organism evidence="2 3">
    <name type="scientific">Fusicatenibacter saccharivorans</name>
    <dbReference type="NCBI Taxonomy" id="1150298"/>
    <lineage>
        <taxon>Bacteria</taxon>
        <taxon>Bacillati</taxon>
        <taxon>Bacillota</taxon>
        <taxon>Clostridia</taxon>
        <taxon>Lachnospirales</taxon>
        <taxon>Lachnospiraceae</taxon>
        <taxon>Fusicatenibacter</taxon>
    </lineage>
</organism>
<dbReference type="EMBL" id="JAKNFS010000032">
    <property type="protein sequence ID" value="MCG4767137.1"/>
    <property type="molecule type" value="Genomic_DNA"/>
</dbReference>
<dbReference type="Proteomes" id="UP001199915">
    <property type="component" value="Unassembled WGS sequence"/>
</dbReference>
<evidence type="ECO:0000313" key="2">
    <source>
        <dbReference type="EMBL" id="MCG4767137.1"/>
    </source>
</evidence>